<dbReference type="SMART" id="SM00382">
    <property type="entry name" value="AAA"/>
    <property type="match status" value="1"/>
</dbReference>
<dbReference type="RefSeq" id="WP_379999115.1">
    <property type="nucleotide sequence ID" value="NZ_JBHSGN010000111.1"/>
</dbReference>
<dbReference type="InterPro" id="IPR051782">
    <property type="entry name" value="ABC_Transporter_VariousFunc"/>
</dbReference>
<evidence type="ECO:0000256" key="2">
    <source>
        <dbReference type="ARBA" id="ARBA00022741"/>
    </source>
</evidence>
<gene>
    <name evidence="5" type="ORF">ACFO6W_18445</name>
</gene>
<evidence type="ECO:0000259" key="4">
    <source>
        <dbReference type="PROSITE" id="PS50893"/>
    </source>
</evidence>
<protein>
    <submittedName>
        <fullName evidence="5">ATP-binding cassette domain-containing protein</fullName>
    </submittedName>
</protein>
<keyword evidence="2" id="KW-0547">Nucleotide-binding</keyword>
<accession>A0ABV9KZI8</accession>
<keyword evidence="1" id="KW-0813">Transport</keyword>
<keyword evidence="6" id="KW-1185">Reference proteome</keyword>
<dbReference type="SUPFAM" id="SSF52540">
    <property type="entry name" value="P-loop containing nucleoside triphosphate hydrolases"/>
    <property type="match status" value="1"/>
</dbReference>
<proteinExistence type="predicted"/>
<sequence length="277" mass="31978">MIKINDLSFYYNKKRPVFEHVSFDMQGGIYGLLGENGVGKTTLLHLISGLCFPKNGSCKVFEYESAYRNPEMLKQLFFLPEEFQAQNMLIKDFIRYNSSFYPNFSETQFDVYLNDFHVEKDRKMAELSFGQKKKVMIAFALALNTPITLLDEPTNGLDIPSKAQFRKIVASAFEENRCILISTHQVRDLESLIDPIIILDRNQVLLNNSVEEITQKLLFSYTSSKPEEALYCEQTMQGYASVQVNKYKEESTLNIETLFNTVVNNKTKIKELFNSNQ</sequence>
<evidence type="ECO:0000313" key="5">
    <source>
        <dbReference type="EMBL" id="MFC4675672.1"/>
    </source>
</evidence>
<name>A0ABV9KZI8_9BACT</name>
<keyword evidence="3 5" id="KW-0067">ATP-binding</keyword>
<dbReference type="CDD" id="cd03230">
    <property type="entry name" value="ABC_DR_subfamily_A"/>
    <property type="match status" value="1"/>
</dbReference>
<feature type="domain" description="ABC transporter" evidence="4">
    <location>
        <begin position="2"/>
        <end position="226"/>
    </location>
</feature>
<dbReference type="PANTHER" id="PTHR42939:SF1">
    <property type="entry name" value="ABC TRANSPORTER ATP-BINDING PROTEIN ALBC-RELATED"/>
    <property type="match status" value="1"/>
</dbReference>
<dbReference type="PANTHER" id="PTHR42939">
    <property type="entry name" value="ABC TRANSPORTER ATP-BINDING PROTEIN ALBC-RELATED"/>
    <property type="match status" value="1"/>
</dbReference>
<dbReference type="EMBL" id="JBHSGN010000111">
    <property type="protein sequence ID" value="MFC4675672.1"/>
    <property type="molecule type" value="Genomic_DNA"/>
</dbReference>
<dbReference type="InterPro" id="IPR003593">
    <property type="entry name" value="AAA+_ATPase"/>
</dbReference>
<dbReference type="GO" id="GO:0005524">
    <property type="term" value="F:ATP binding"/>
    <property type="evidence" value="ECO:0007669"/>
    <property type="project" value="UniProtKB-KW"/>
</dbReference>
<reference evidence="6" key="1">
    <citation type="journal article" date="2019" name="Int. J. Syst. Evol. Microbiol.">
        <title>The Global Catalogue of Microorganisms (GCM) 10K type strain sequencing project: providing services to taxonomists for standard genome sequencing and annotation.</title>
        <authorList>
            <consortium name="The Broad Institute Genomics Platform"/>
            <consortium name="The Broad Institute Genome Sequencing Center for Infectious Disease"/>
            <person name="Wu L."/>
            <person name="Ma J."/>
        </authorList>
    </citation>
    <scope>NUCLEOTIDE SEQUENCE [LARGE SCALE GENOMIC DNA]</scope>
    <source>
        <strain evidence="6">CCUG 66188</strain>
    </source>
</reference>
<evidence type="ECO:0000256" key="3">
    <source>
        <dbReference type="ARBA" id="ARBA00022840"/>
    </source>
</evidence>
<evidence type="ECO:0000256" key="1">
    <source>
        <dbReference type="ARBA" id="ARBA00022448"/>
    </source>
</evidence>
<dbReference type="Pfam" id="PF00005">
    <property type="entry name" value="ABC_tran"/>
    <property type="match status" value="1"/>
</dbReference>
<organism evidence="5 6">
    <name type="scientific">Dysgonomonas termitidis</name>
    <dbReference type="NCBI Taxonomy" id="1516126"/>
    <lineage>
        <taxon>Bacteria</taxon>
        <taxon>Pseudomonadati</taxon>
        <taxon>Bacteroidota</taxon>
        <taxon>Bacteroidia</taxon>
        <taxon>Bacteroidales</taxon>
        <taxon>Dysgonomonadaceae</taxon>
        <taxon>Dysgonomonas</taxon>
    </lineage>
</organism>
<comment type="caution">
    <text evidence="5">The sequence shown here is derived from an EMBL/GenBank/DDBJ whole genome shotgun (WGS) entry which is preliminary data.</text>
</comment>
<dbReference type="Proteomes" id="UP001596023">
    <property type="component" value="Unassembled WGS sequence"/>
</dbReference>
<dbReference type="Gene3D" id="3.40.50.300">
    <property type="entry name" value="P-loop containing nucleotide triphosphate hydrolases"/>
    <property type="match status" value="1"/>
</dbReference>
<evidence type="ECO:0000313" key="6">
    <source>
        <dbReference type="Proteomes" id="UP001596023"/>
    </source>
</evidence>
<dbReference type="PROSITE" id="PS50893">
    <property type="entry name" value="ABC_TRANSPORTER_2"/>
    <property type="match status" value="1"/>
</dbReference>
<dbReference type="InterPro" id="IPR003439">
    <property type="entry name" value="ABC_transporter-like_ATP-bd"/>
</dbReference>
<dbReference type="InterPro" id="IPR027417">
    <property type="entry name" value="P-loop_NTPase"/>
</dbReference>